<keyword evidence="1" id="KW-0175">Coiled coil</keyword>
<dbReference type="CDD" id="cd05992">
    <property type="entry name" value="PB1"/>
    <property type="match status" value="1"/>
</dbReference>
<dbReference type="Gene3D" id="2.30.29.30">
    <property type="entry name" value="Pleckstrin-homology domain (PH domain)/Phosphotyrosine-binding domain (PTB)"/>
    <property type="match status" value="1"/>
</dbReference>
<dbReference type="SMART" id="SM00233">
    <property type="entry name" value="PH"/>
    <property type="match status" value="1"/>
</dbReference>
<feature type="region of interest" description="Disordered" evidence="2">
    <location>
        <begin position="638"/>
        <end position="659"/>
    </location>
</feature>
<feature type="compositionally biased region" description="Polar residues" evidence="2">
    <location>
        <begin position="644"/>
        <end position="656"/>
    </location>
</feature>
<proteinExistence type="predicted"/>
<feature type="region of interest" description="Disordered" evidence="2">
    <location>
        <begin position="820"/>
        <end position="1015"/>
    </location>
</feature>
<dbReference type="SUPFAM" id="SSF50729">
    <property type="entry name" value="PH domain-like"/>
    <property type="match status" value="1"/>
</dbReference>
<dbReference type="SMART" id="SM00325">
    <property type="entry name" value="RhoGEF"/>
    <property type="match status" value="1"/>
</dbReference>
<dbReference type="SUPFAM" id="SSF48065">
    <property type="entry name" value="DBL homology domain (DH-domain)"/>
    <property type="match status" value="1"/>
</dbReference>
<dbReference type="InterPro" id="IPR033511">
    <property type="entry name" value="Cdc24/Scd1_PH_dom"/>
</dbReference>
<dbReference type="GO" id="GO:0005737">
    <property type="term" value="C:cytoplasm"/>
    <property type="evidence" value="ECO:0007669"/>
    <property type="project" value="TreeGrafter"/>
</dbReference>
<evidence type="ECO:0000259" key="4">
    <source>
        <dbReference type="PROSITE" id="PS51745"/>
    </source>
</evidence>
<dbReference type="InterPro" id="IPR053793">
    <property type="entry name" value="PB1-like"/>
</dbReference>
<evidence type="ECO:0000256" key="2">
    <source>
        <dbReference type="SAM" id="MobiDB-lite"/>
    </source>
</evidence>
<dbReference type="Pfam" id="PF06395">
    <property type="entry name" value="CDC24"/>
    <property type="match status" value="1"/>
</dbReference>
<feature type="compositionally biased region" description="Pro residues" evidence="2">
    <location>
        <begin position="732"/>
        <end position="745"/>
    </location>
</feature>
<evidence type="ECO:0000313" key="5">
    <source>
        <dbReference type="EMBL" id="ELQ33113.1"/>
    </source>
</evidence>
<dbReference type="PANTHER" id="PTHR47339:SF1">
    <property type="entry name" value="CELL DIVISION CONTROL PROTEIN 24"/>
    <property type="match status" value="1"/>
</dbReference>
<name>A0AA97PFX8_PYRO3</name>
<feature type="domain" description="DH" evidence="3">
    <location>
        <begin position="318"/>
        <end position="493"/>
    </location>
</feature>
<organism evidence="5">
    <name type="scientific">Pyricularia oryzae (strain Y34)</name>
    <name type="common">Rice blast fungus</name>
    <name type="synonym">Magnaporthe oryzae</name>
    <dbReference type="NCBI Taxonomy" id="1143189"/>
    <lineage>
        <taxon>Eukaryota</taxon>
        <taxon>Fungi</taxon>
        <taxon>Dikarya</taxon>
        <taxon>Ascomycota</taxon>
        <taxon>Pezizomycotina</taxon>
        <taxon>Sordariomycetes</taxon>
        <taxon>Sordariomycetidae</taxon>
        <taxon>Magnaporthales</taxon>
        <taxon>Pyriculariaceae</taxon>
        <taxon>Pyricularia</taxon>
    </lineage>
</organism>
<dbReference type="FunFam" id="2.30.29.30:FF:000364">
    <property type="entry name" value="Rho guanyl nucleotide exchange factor"/>
    <property type="match status" value="1"/>
</dbReference>
<dbReference type="Pfam" id="PF15411">
    <property type="entry name" value="PH_10"/>
    <property type="match status" value="1"/>
</dbReference>
<dbReference type="InterPro" id="IPR000270">
    <property type="entry name" value="PB1_dom"/>
</dbReference>
<evidence type="ECO:0000259" key="3">
    <source>
        <dbReference type="PROSITE" id="PS50010"/>
    </source>
</evidence>
<dbReference type="GO" id="GO:0030010">
    <property type="term" value="P:establishment of cell polarity"/>
    <property type="evidence" value="ECO:0007669"/>
    <property type="project" value="TreeGrafter"/>
</dbReference>
<dbReference type="SMART" id="SM00666">
    <property type="entry name" value="PB1"/>
    <property type="match status" value="1"/>
</dbReference>
<dbReference type="AlphaFoldDB" id="A0AA97PFX8"/>
<dbReference type="PROSITE" id="PS00741">
    <property type="entry name" value="DH_1"/>
    <property type="match status" value="1"/>
</dbReference>
<feature type="compositionally biased region" description="Pro residues" evidence="2">
    <location>
        <begin position="34"/>
        <end position="44"/>
    </location>
</feature>
<feature type="region of interest" description="Disordered" evidence="2">
    <location>
        <begin position="1"/>
        <end position="59"/>
    </location>
</feature>
<feature type="domain" description="PB1" evidence="4">
    <location>
        <begin position="1026"/>
        <end position="1124"/>
    </location>
</feature>
<dbReference type="Gene3D" id="1.20.900.10">
    <property type="entry name" value="Dbl homology (DH) domain"/>
    <property type="match status" value="1"/>
</dbReference>
<dbReference type="Pfam" id="PF00621">
    <property type="entry name" value="RhoGEF"/>
    <property type="match status" value="1"/>
</dbReference>
<dbReference type="Gene3D" id="3.10.20.90">
    <property type="entry name" value="Phosphatidylinositol 3-kinase Catalytic Subunit, Chain A, domain 1"/>
    <property type="match status" value="1"/>
</dbReference>
<dbReference type="SUPFAM" id="SSF54277">
    <property type="entry name" value="CAD &amp; PB1 domains"/>
    <property type="match status" value="1"/>
</dbReference>
<dbReference type="GO" id="GO:0035556">
    <property type="term" value="P:intracellular signal transduction"/>
    <property type="evidence" value="ECO:0007669"/>
    <property type="project" value="InterPro"/>
</dbReference>
<dbReference type="Pfam" id="PF00564">
    <property type="entry name" value="PB1"/>
    <property type="match status" value="1"/>
</dbReference>
<reference evidence="5" key="1">
    <citation type="journal article" date="2012" name="PLoS Genet.">
        <title>Comparative analysis of the genomes of two field isolates of the rice blast fungus Magnaporthe oryzae.</title>
        <authorList>
            <person name="Xue M."/>
            <person name="Yang J."/>
            <person name="Li Z."/>
            <person name="Hu S."/>
            <person name="Yao N."/>
            <person name="Dean R.A."/>
            <person name="Zhao W."/>
            <person name="Shen M."/>
            <person name="Zhang H."/>
            <person name="Li C."/>
            <person name="Liu L."/>
            <person name="Cao L."/>
            <person name="Xu X."/>
            <person name="Xing Y."/>
            <person name="Hsiang T."/>
            <person name="Zhang Z."/>
            <person name="Xu J.R."/>
            <person name="Peng Y.L."/>
        </authorList>
    </citation>
    <scope>NUCLEOTIDE SEQUENCE</scope>
    <source>
        <strain evidence="5">Y34</strain>
    </source>
</reference>
<dbReference type="PANTHER" id="PTHR47339">
    <property type="entry name" value="CELL DIVISION CONTROL PROTEIN 24"/>
    <property type="match status" value="1"/>
</dbReference>
<sequence>MNQASRRQPGLNAPRDTKLAGSVQSNDVNQQPLLPTPAPKPPDQSLPGPSRRSASENIGVGHPTCPVAFTPPNALAMAYAPLLRTNTTPIFPSSTGGVARLQGTMGSTGPAVGIPPLRASQLSGTTLHNSTTSLSSLASASTVVPAQNGGQVVATSNIINQKADASRSLYQICMSLKQRLAQVPGFEEYMSLMDQWEAEDPEGGIVESVWKLLRMGTPLIVIFNLLKPENPMSFDPTPDAKKAKMYIYKFAEQCKNELGIEDIFTISDLLKNDTTGFVKVTTVVNQVLDIAQTRGMLIQQQPYPEDDMPDSGKSKMSYRDYIVRELVDTERKYVQDLENLHDLKKALTERGIVTGDVAYQIFGNIDAILDFQRRFLIRVETTNSMPGEVQQWGSPFVAMEASFDPIYTPFIANQRKAALIAQSEFDKIKSIEHPVACDFNTLDGFLLKPMQRLVKYPLLLKDLLKKSEDDKVKDDLSLGIAAAERTLQKANEAVDRDLLDDALEDLKTRVDDWKNHQVDQFGSLLLHGVHTVLTGKSESERDYEIYLFECILLCCKEISSTKSKDKKDKTKSTGPKIRNKGAKLQLKGRIFMTNVTEVLSFAKPGSYTVQIWWKGDPGVENFIIKFQNEEMMKKWAAGLDQQRKASGSQSATSPDQPTAEFAWMRSQSAVENPYAQTQPEEEEEYEFGAIPQQSQQYQAMAGTMPRMNSTASIRGRSQTGESSQSIASIARGPPPRFPLPQPPQPLSVQTQLQGGNSPGFRPGDSYFSPIGESPVSSRTSTASNVFPGSAGYGSFKGVTGQPYPGMWDGPIVDQNRYTAPAMPRAPSRDGPSPVNAYGMSGANGRNPRGPSMPVMASHSAQGASQQSRSRSYSTPDIQGQGPPGMRRTPGGSQSNVPAVPGIPAHLHAAHERHDSNIPRSNTGSPALSLRNDLPMRSNTQSPGVQRDRLMQQGGGYSGGTLAQFPMQPVYPRGGTPNPPGSGHTPAPLNLSADMGRTVSPPLGTGTPQPPNTAGLMSPDQGGGIMPTQLKVKVNYDTSNYMTLVAAYNITYRSLVDRIDAKLARFTNSSISRGNLRLRYRDEESDFVSIVCDEDVQMAFTDGRNGDRDMYNGGVGEVELFCVGIGGE</sequence>
<dbReference type="CDD" id="cd00160">
    <property type="entry name" value="RhoGEF"/>
    <property type="match status" value="1"/>
</dbReference>
<protein>
    <submittedName>
        <fullName evidence="5">Rho guanine nucleotide exchange factor scd1</fullName>
    </submittedName>
</protein>
<dbReference type="InterPro" id="IPR035899">
    <property type="entry name" value="DBL_dom_sf"/>
</dbReference>
<dbReference type="InterPro" id="IPR011993">
    <property type="entry name" value="PH-like_dom_sf"/>
</dbReference>
<dbReference type="EMBL" id="JH793150">
    <property type="protein sequence ID" value="ELQ33113.1"/>
    <property type="molecule type" value="Genomic_DNA"/>
</dbReference>
<feature type="compositionally biased region" description="Polar residues" evidence="2">
    <location>
        <begin position="706"/>
        <end position="727"/>
    </location>
</feature>
<dbReference type="Proteomes" id="UP000011086">
    <property type="component" value="Unassembled WGS sequence"/>
</dbReference>
<dbReference type="InterPro" id="IPR001849">
    <property type="entry name" value="PH_domain"/>
</dbReference>
<dbReference type="CDD" id="cd13246">
    <property type="entry name" value="PH_Scd1"/>
    <property type="match status" value="1"/>
</dbReference>
<feature type="region of interest" description="Disordered" evidence="2">
    <location>
        <begin position="695"/>
        <end position="782"/>
    </location>
</feature>
<dbReference type="InterPro" id="IPR053026">
    <property type="entry name" value="CDC42_GEF"/>
</dbReference>
<evidence type="ECO:0000256" key="1">
    <source>
        <dbReference type="SAM" id="Coils"/>
    </source>
</evidence>
<dbReference type="InterPro" id="IPR001331">
    <property type="entry name" value="GDS_CDC24_CS"/>
</dbReference>
<dbReference type="GO" id="GO:0043332">
    <property type="term" value="C:mating projection tip"/>
    <property type="evidence" value="ECO:0007669"/>
    <property type="project" value="TreeGrafter"/>
</dbReference>
<dbReference type="PROSITE" id="PS50010">
    <property type="entry name" value="DH_2"/>
    <property type="match status" value="1"/>
</dbReference>
<gene>
    <name evidence="5" type="ORF">OOU_Y34scaffold01003g33</name>
</gene>
<dbReference type="InterPro" id="IPR010481">
    <property type="entry name" value="Cdc24/Scd1_N"/>
</dbReference>
<dbReference type="GO" id="GO:0000935">
    <property type="term" value="C:division septum"/>
    <property type="evidence" value="ECO:0007669"/>
    <property type="project" value="TreeGrafter"/>
</dbReference>
<feature type="compositionally biased region" description="Polar residues" evidence="2">
    <location>
        <begin position="22"/>
        <end position="31"/>
    </location>
</feature>
<dbReference type="FunFam" id="3.10.20.90:FF:000176">
    <property type="entry name" value="Rho guanyl nucleotide exchange factor"/>
    <property type="match status" value="1"/>
</dbReference>
<dbReference type="PROSITE" id="PS51745">
    <property type="entry name" value="PB1"/>
    <property type="match status" value="1"/>
</dbReference>
<feature type="coiled-coil region" evidence="1">
    <location>
        <begin position="473"/>
        <end position="516"/>
    </location>
</feature>
<accession>A0AA97PFX8</accession>
<dbReference type="GO" id="GO:0005085">
    <property type="term" value="F:guanyl-nucleotide exchange factor activity"/>
    <property type="evidence" value="ECO:0007669"/>
    <property type="project" value="InterPro"/>
</dbReference>
<dbReference type="InterPro" id="IPR000219">
    <property type="entry name" value="DH_dom"/>
</dbReference>
<dbReference type="GO" id="GO:0005634">
    <property type="term" value="C:nucleus"/>
    <property type="evidence" value="ECO:0007669"/>
    <property type="project" value="TreeGrafter"/>
</dbReference>
<feature type="compositionally biased region" description="Low complexity" evidence="2">
    <location>
        <begin position="856"/>
        <end position="873"/>
    </location>
</feature>
<dbReference type="GO" id="GO:0031106">
    <property type="term" value="P:septin ring organization"/>
    <property type="evidence" value="ECO:0007669"/>
    <property type="project" value="TreeGrafter"/>
</dbReference>